<evidence type="ECO:0000256" key="9">
    <source>
        <dbReference type="PIRSR" id="PIRSR000705-1"/>
    </source>
</evidence>
<feature type="binding site" evidence="11">
    <location>
        <begin position="246"/>
        <end position="248"/>
    </location>
    <ligand>
        <name>ATP</name>
        <dbReference type="ChEBI" id="CHEBI:30616"/>
    </ligand>
</feature>
<evidence type="ECO:0000256" key="10">
    <source>
        <dbReference type="PIRSR" id="PIRSR000705-2"/>
    </source>
</evidence>
<protein>
    <recommendedName>
        <fullName evidence="7">deoxyguanosine kinase</fullName>
        <ecNumber evidence="7">2.7.1.113</ecNumber>
    </recommendedName>
</protein>
<dbReference type="KEGG" id="aqu:100634027"/>
<dbReference type="Gene3D" id="3.40.50.300">
    <property type="entry name" value="P-loop containing nucleotide triphosphate hydrolases"/>
    <property type="match status" value="1"/>
</dbReference>
<keyword evidence="6 11" id="KW-0067">ATP-binding</keyword>
<dbReference type="PIRSF" id="PIRSF000705">
    <property type="entry name" value="DNK"/>
    <property type="match status" value="1"/>
</dbReference>
<feature type="binding site" evidence="10">
    <location>
        <position position="93"/>
    </location>
    <ligand>
        <name>substrate</name>
    </ligand>
</feature>
<comment type="catalytic activity">
    <reaction evidence="8">
        <text>2'-deoxyguanosine + ATP = dGMP + ADP + H(+)</text>
        <dbReference type="Rhea" id="RHEA:19201"/>
        <dbReference type="ChEBI" id="CHEBI:15378"/>
        <dbReference type="ChEBI" id="CHEBI:17172"/>
        <dbReference type="ChEBI" id="CHEBI:30616"/>
        <dbReference type="ChEBI" id="CHEBI:57673"/>
        <dbReference type="ChEBI" id="CHEBI:456216"/>
        <dbReference type="EC" id="2.7.1.113"/>
    </reaction>
</comment>
<dbReference type="SUPFAM" id="SSF52540">
    <property type="entry name" value="P-loop containing nucleoside triphosphate hydrolases"/>
    <property type="match status" value="1"/>
</dbReference>
<feature type="binding site" evidence="11">
    <location>
        <begin position="193"/>
        <end position="197"/>
    </location>
    <ligand>
        <name>ATP</name>
        <dbReference type="ChEBI" id="CHEBI:30616"/>
    </ligand>
</feature>
<dbReference type="PANTHER" id="PTHR10513">
    <property type="entry name" value="DEOXYNUCLEOSIDE KINASE"/>
    <property type="match status" value="1"/>
</dbReference>
<comment type="subunit">
    <text evidence="2">Homodimer.</text>
</comment>
<evidence type="ECO:0000256" key="7">
    <source>
        <dbReference type="ARBA" id="ARBA00039043"/>
    </source>
</evidence>
<evidence type="ECO:0000256" key="4">
    <source>
        <dbReference type="ARBA" id="ARBA00022741"/>
    </source>
</evidence>
<proteinExistence type="inferred from homology"/>
<dbReference type="AlphaFoldDB" id="A0AAN0IG65"/>
<dbReference type="InterPro" id="IPR031314">
    <property type="entry name" value="DNK_dom"/>
</dbReference>
<dbReference type="GO" id="GO:0005524">
    <property type="term" value="F:ATP binding"/>
    <property type="evidence" value="ECO:0007669"/>
    <property type="project" value="UniProtKB-KW"/>
</dbReference>
<feature type="binding site" evidence="10">
    <location>
        <position position="104"/>
    </location>
    <ligand>
        <name>substrate</name>
    </ligand>
</feature>
<dbReference type="GeneID" id="100634027"/>
<keyword evidence="12" id="KW-0732">Signal</keyword>
<evidence type="ECO:0000256" key="1">
    <source>
        <dbReference type="ARBA" id="ARBA00007420"/>
    </source>
</evidence>
<feature type="binding site" evidence="10">
    <location>
        <position position="202"/>
    </location>
    <ligand>
        <name>substrate</name>
    </ligand>
</feature>
<evidence type="ECO:0000313" key="15">
    <source>
        <dbReference type="Proteomes" id="UP000007879"/>
    </source>
</evidence>
<evidence type="ECO:0000313" key="14">
    <source>
        <dbReference type="EnsemblMetazoa" id="XP_003388261.2"/>
    </source>
</evidence>
<evidence type="ECO:0000256" key="12">
    <source>
        <dbReference type="SAM" id="SignalP"/>
    </source>
</evidence>
<reference evidence="15" key="1">
    <citation type="journal article" date="2010" name="Nature">
        <title>The Amphimedon queenslandica genome and the evolution of animal complexity.</title>
        <authorList>
            <person name="Srivastava M."/>
            <person name="Simakov O."/>
            <person name="Chapman J."/>
            <person name="Fahey B."/>
            <person name="Gauthier M.E."/>
            <person name="Mitros T."/>
            <person name="Richards G.S."/>
            <person name="Conaco C."/>
            <person name="Dacre M."/>
            <person name="Hellsten U."/>
            <person name="Larroux C."/>
            <person name="Putnam N.H."/>
            <person name="Stanke M."/>
            <person name="Adamska M."/>
            <person name="Darling A."/>
            <person name="Degnan S.M."/>
            <person name="Oakley T.H."/>
            <person name="Plachetzki D.C."/>
            <person name="Zhai Y."/>
            <person name="Adamski M."/>
            <person name="Calcino A."/>
            <person name="Cummins S.F."/>
            <person name="Goodstein D.M."/>
            <person name="Harris C."/>
            <person name="Jackson D.J."/>
            <person name="Leys S.P."/>
            <person name="Shu S."/>
            <person name="Woodcroft B.J."/>
            <person name="Vervoort M."/>
            <person name="Kosik K.S."/>
            <person name="Manning G."/>
            <person name="Degnan B.M."/>
            <person name="Rokhsar D.S."/>
        </authorList>
    </citation>
    <scope>NUCLEOTIDE SEQUENCE [LARGE SCALE GENOMIC DNA]</scope>
</reference>
<evidence type="ECO:0000256" key="8">
    <source>
        <dbReference type="ARBA" id="ARBA00047656"/>
    </source>
</evidence>
<dbReference type="GO" id="GO:0005739">
    <property type="term" value="C:mitochondrion"/>
    <property type="evidence" value="ECO:0007669"/>
    <property type="project" value="TreeGrafter"/>
</dbReference>
<feature type="chain" id="PRO_5042887933" description="deoxyguanosine kinase" evidence="12">
    <location>
        <begin position="18"/>
        <end position="276"/>
    </location>
</feature>
<keyword evidence="3" id="KW-0808">Transferase</keyword>
<dbReference type="FunFam" id="3.40.50.300:FF:000461">
    <property type="entry name" value="Deoxycytidine kinase"/>
    <property type="match status" value="1"/>
</dbReference>
<evidence type="ECO:0000256" key="5">
    <source>
        <dbReference type="ARBA" id="ARBA00022777"/>
    </source>
</evidence>
<reference evidence="14" key="2">
    <citation type="submission" date="2024-06" db="UniProtKB">
        <authorList>
            <consortium name="EnsemblMetazoa"/>
        </authorList>
    </citation>
    <scope>IDENTIFICATION</scope>
</reference>
<evidence type="ECO:0000256" key="11">
    <source>
        <dbReference type="PIRSR" id="PIRSR000705-3"/>
    </source>
</evidence>
<feature type="domain" description="Deoxynucleoside kinase" evidence="13">
    <location>
        <begin position="34"/>
        <end position="266"/>
    </location>
</feature>
<dbReference type="InterPro" id="IPR002624">
    <property type="entry name" value="DCK/DGK"/>
</dbReference>
<name>A0AAN0IG65_AMPQE</name>
<evidence type="ECO:0000256" key="3">
    <source>
        <dbReference type="ARBA" id="ARBA00022679"/>
    </source>
</evidence>
<organism evidence="14 15">
    <name type="scientific">Amphimedon queenslandica</name>
    <name type="common">Sponge</name>
    <dbReference type="NCBI Taxonomy" id="400682"/>
    <lineage>
        <taxon>Eukaryota</taxon>
        <taxon>Metazoa</taxon>
        <taxon>Porifera</taxon>
        <taxon>Demospongiae</taxon>
        <taxon>Heteroscleromorpha</taxon>
        <taxon>Haplosclerida</taxon>
        <taxon>Niphatidae</taxon>
        <taxon>Amphimedon</taxon>
    </lineage>
</organism>
<dbReference type="EC" id="2.7.1.113" evidence="7"/>
<dbReference type="PANTHER" id="PTHR10513:SF35">
    <property type="entry name" value="DEOXYADENOSINE KINASE"/>
    <property type="match status" value="1"/>
</dbReference>
<dbReference type="Pfam" id="PF01712">
    <property type="entry name" value="dNK"/>
    <property type="match status" value="1"/>
</dbReference>
<dbReference type="InterPro" id="IPR027417">
    <property type="entry name" value="P-loop_NTPase"/>
</dbReference>
<comment type="similarity">
    <text evidence="1">Belongs to the DCK/DGK family.</text>
</comment>
<dbReference type="GO" id="GO:0004138">
    <property type="term" value="F:deoxyguanosine kinase activity"/>
    <property type="evidence" value="ECO:0007669"/>
    <property type="project" value="UniProtKB-EC"/>
</dbReference>
<feature type="binding site" evidence="10">
    <location>
        <position position="135"/>
    </location>
    <ligand>
        <name>substrate</name>
    </ligand>
</feature>
<dbReference type="Proteomes" id="UP000007879">
    <property type="component" value="Unassembled WGS sequence"/>
</dbReference>
<feature type="active site" description="Proton acceptor" evidence="9">
    <location>
        <position position="134"/>
    </location>
</feature>
<accession>A0AAN0IG65</accession>
<feature type="binding site" evidence="10">
    <location>
        <position position="63"/>
    </location>
    <ligand>
        <name>substrate</name>
    </ligand>
</feature>
<sequence length="276" mass="31777">MLLLKSFLISIASSKMAEVPAKKFCSSLGREIKIAVEGNIAAGKSTFLKILESHSTGYHVIGEPLSRWTNIPSDDEDVTSSQQYGSNLLDMFYKDPKRYAYTFQTYACLSRLRAQLRDIPQHLQSIPNPVIFYERSVYSDKFCFAQNCHESGLINDVEWSVYCDWHSFLIKYLHLEFDGFIYLKSTPEVAMKRLKKRDRPEERGVTLDYLQSLHDKHNNWLIDNKTKLLPSVLQSDVPVLVIDCDEDFEDSQENQKEILGKVDNFIDSILKATNDT</sequence>
<dbReference type="EnsemblMetazoa" id="XM_003388213.3">
    <property type="protein sequence ID" value="XP_003388261.2"/>
    <property type="gene ID" value="LOC100634027"/>
</dbReference>
<keyword evidence="5" id="KW-0418">Kinase</keyword>
<keyword evidence="4 11" id="KW-0547">Nucleotide-binding</keyword>
<evidence type="ECO:0000256" key="2">
    <source>
        <dbReference type="ARBA" id="ARBA00011738"/>
    </source>
</evidence>
<dbReference type="RefSeq" id="XP_003388261.2">
    <property type="nucleotide sequence ID" value="XM_003388213.3"/>
</dbReference>
<feature type="signal peptide" evidence="12">
    <location>
        <begin position="1"/>
        <end position="17"/>
    </location>
</feature>
<dbReference type="InterPro" id="IPR050566">
    <property type="entry name" value="Deoxyribonucleoside_kinase"/>
</dbReference>
<keyword evidence="15" id="KW-1185">Reference proteome</keyword>
<feature type="binding site" evidence="10">
    <location>
        <position position="140"/>
    </location>
    <ligand>
        <name>substrate</name>
    </ligand>
</feature>
<evidence type="ECO:0000259" key="13">
    <source>
        <dbReference type="Pfam" id="PF01712"/>
    </source>
</evidence>
<dbReference type="CDD" id="cd01673">
    <property type="entry name" value="dNK"/>
    <property type="match status" value="1"/>
</dbReference>
<evidence type="ECO:0000256" key="6">
    <source>
        <dbReference type="ARBA" id="ARBA00022840"/>
    </source>
</evidence>
<feature type="binding site" evidence="11">
    <location>
        <begin position="38"/>
        <end position="46"/>
    </location>
    <ligand>
        <name>ATP</name>
        <dbReference type="ChEBI" id="CHEBI:30616"/>
    </ligand>
</feature>